<dbReference type="PaxDb" id="39947-A0A0P0WKZ7"/>
<dbReference type="Proteomes" id="UP000059680">
    <property type="component" value="Chromosome 5"/>
</dbReference>
<keyword evidence="2" id="KW-1185">Reference proteome</keyword>
<reference evidence="1 2" key="2">
    <citation type="journal article" date="2013" name="Plant Cell Physiol.">
        <title>Rice Annotation Project Database (RAP-DB): an integrative and interactive database for rice genomics.</title>
        <authorList>
            <person name="Sakai H."/>
            <person name="Lee S.S."/>
            <person name="Tanaka T."/>
            <person name="Numa H."/>
            <person name="Kim J."/>
            <person name="Kawahara Y."/>
            <person name="Wakimoto H."/>
            <person name="Yang C.C."/>
            <person name="Iwamoto M."/>
            <person name="Abe T."/>
            <person name="Yamada Y."/>
            <person name="Muto A."/>
            <person name="Inokuchi H."/>
            <person name="Ikemura T."/>
            <person name="Matsumoto T."/>
            <person name="Sasaki T."/>
            <person name="Itoh T."/>
        </authorList>
    </citation>
    <scope>NUCLEOTIDE SEQUENCE [LARGE SCALE GENOMIC DNA]</scope>
    <source>
        <strain evidence="2">cv. Nipponbare</strain>
    </source>
</reference>
<accession>A0A0P0WKZ7</accession>
<protein>
    <submittedName>
        <fullName evidence="1">Os05g0341450 protein</fullName>
    </submittedName>
</protein>
<organism evidence="1 2">
    <name type="scientific">Oryza sativa subsp. japonica</name>
    <name type="common">Rice</name>
    <dbReference type="NCBI Taxonomy" id="39947"/>
    <lineage>
        <taxon>Eukaryota</taxon>
        <taxon>Viridiplantae</taxon>
        <taxon>Streptophyta</taxon>
        <taxon>Embryophyta</taxon>
        <taxon>Tracheophyta</taxon>
        <taxon>Spermatophyta</taxon>
        <taxon>Magnoliopsida</taxon>
        <taxon>Liliopsida</taxon>
        <taxon>Poales</taxon>
        <taxon>Poaceae</taxon>
        <taxon>BOP clade</taxon>
        <taxon>Oryzoideae</taxon>
        <taxon>Oryzeae</taxon>
        <taxon>Oryzinae</taxon>
        <taxon>Oryza</taxon>
        <taxon>Oryza sativa</taxon>
    </lineage>
</organism>
<dbReference type="AlphaFoldDB" id="A0A0P0WKZ7"/>
<reference evidence="1 2" key="3">
    <citation type="journal article" date="2013" name="Rice">
        <title>Improvement of the Oryza sativa Nipponbare reference genome using next generation sequence and optical map data.</title>
        <authorList>
            <person name="Kawahara Y."/>
            <person name="de la Bastide M."/>
            <person name="Hamilton J.P."/>
            <person name="Kanamori H."/>
            <person name="McCombie W.R."/>
            <person name="Ouyang S."/>
            <person name="Schwartz D.C."/>
            <person name="Tanaka T."/>
            <person name="Wu J."/>
            <person name="Zhou S."/>
            <person name="Childs K.L."/>
            <person name="Davidson R.M."/>
            <person name="Lin H."/>
            <person name="Quesada-Ocampo L."/>
            <person name="Vaillancourt B."/>
            <person name="Sakai H."/>
            <person name="Lee S.S."/>
            <person name="Kim J."/>
            <person name="Numa H."/>
            <person name="Itoh T."/>
            <person name="Buell C.R."/>
            <person name="Matsumoto T."/>
        </authorList>
    </citation>
    <scope>NUCLEOTIDE SEQUENCE [LARGE SCALE GENOMIC DNA]</scope>
    <source>
        <strain evidence="2">cv. Nipponbare</strain>
    </source>
</reference>
<dbReference type="Gramene" id="Os05t0341450-01">
    <property type="protein sequence ID" value="Os05t0341450-01"/>
    <property type="gene ID" value="Os05g0341450"/>
</dbReference>
<evidence type="ECO:0000313" key="2">
    <source>
        <dbReference type="Proteomes" id="UP000059680"/>
    </source>
</evidence>
<proteinExistence type="predicted"/>
<name>A0A0P0WKZ7_ORYSJ</name>
<evidence type="ECO:0000313" key="1">
    <source>
        <dbReference type="EMBL" id="BAS93471.1"/>
    </source>
</evidence>
<reference evidence="2" key="1">
    <citation type="journal article" date="2005" name="Nature">
        <title>The map-based sequence of the rice genome.</title>
        <authorList>
            <consortium name="International rice genome sequencing project (IRGSP)"/>
            <person name="Matsumoto T."/>
            <person name="Wu J."/>
            <person name="Kanamori H."/>
            <person name="Katayose Y."/>
            <person name="Fujisawa M."/>
            <person name="Namiki N."/>
            <person name="Mizuno H."/>
            <person name="Yamamoto K."/>
            <person name="Antonio B.A."/>
            <person name="Baba T."/>
            <person name="Sakata K."/>
            <person name="Nagamura Y."/>
            <person name="Aoki H."/>
            <person name="Arikawa K."/>
            <person name="Arita K."/>
            <person name="Bito T."/>
            <person name="Chiden Y."/>
            <person name="Fujitsuka N."/>
            <person name="Fukunaka R."/>
            <person name="Hamada M."/>
            <person name="Harada C."/>
            <person name="Hayashi A."/>
            <person name="Hijishita S."/>
            <person name="Honda M."/>
            <person name="Hosokawa S."/>
            <person name="Ichikawa Y."/>
            <person name="Idonuma A."/>
            <person name="Iijima M."/>
            <person name="Ikeda M."/>
            <person name="Ikeno M."/>
            <person name="Ito K."/>
            <person name="Ito S."/>
            <person name="Ito T."/>
            <person name="Ito Y."/>
            <person name="Ito Y."/>
            <person name="Iwabuchi A."/>
            <person name="Kamiya K."/>
            <person name="Karasawa W."/>
            <person name="Kurita K."/>
            <person name="Katagiri S."/>
            <person name="Kikuta A."/>
            <person name="Kobayashi H."/>
            <person name="Kobayashi N."/>
            <person name="Machita K."/>
            <person name="Maehara T."/>
            <person name="Masukawa M."/>
            <person name="Mizubayashi T."/>
            <person name="Mukai Y."/>
            <person name="Nagasaki H."/>
            <person name="Nagata Y."/>
            <person name="Naito S."/>
            <person name="Nakashima M."/>
            <person name="Nakama Y."/>
            <person name="Nakamichi Y."/>
            <person name="Nakamura M."/>
            <person name="Meguro A."/>
            <person name="Negishi M."/>
            <person name="Ohta I."/>
            <person name="Ohta T."/>
            <person name="Okamoto M."/>
            <person name="Ono N."/>
            <person name="Saji S."/>
            <person name="Sakaguchi M."/>
            <person name="Sakai K."/>
            <person name="Shibata M."/>
            <person name="Shimokawa T."/>
            <person name="Song J."/>
            <person name="Takazaki Y."/>
            <person name="Terasawa K."/>
            <person name="Tsugane M."/>
            <person name="Tsuji K."/>
            <person name="Ueda S."/>
            <person name="Waki K."/>
            <person name="Yamagata H."/>
            <person name="Yamamoto M."/>
            <person name="Yamamoto S."/>
            <person name="Yamane H."/>
            <person name="Yoshiki S."/>
            <person name="Yoshihara R."/>
            <person name="Yukawa K."/>
            <person name="Zhong H."/>
            <person name="Yano M."/>
            <person name="Yuan Q."/>
            <person name="Ouyang S."/>
            <person name="Liu J."/>
            <person name="Jones K.M."/>
            <person name="Gansberger K."/>
            <person name="Moffat K."/>
            <person name="Hill J."/>
            <person name="Bera J."/>
            <person name="Fadrosh D."/>
            <person name="Jin S."/>
            <person name="Johri S."/>
            <person name="Kim M."/>
            <person name="Overton L."/>
            <person name="Reardon M."/>
            <person name="Tsitrin T."/>
            <person name="Vuong H."/>
            <person name="Weaver B."/>
            <person name="Ciecko A."/>
            <person name="Tallon L."/>
            <person name="Jackson J."/>
            <person name="Pai G."/>
            <person name="Aken S.V."/>
            <person name="Utterback T."/>
            <person name="Reidmuller S."/>
            <person name="Feldblyum T."/>
            <person name="Hsiao J."/>
            <person name="Zismann V."/>
            <person name="Iobst S."/>
            <person name="de Vazeille A.R."/>
            <person name="Buell C.R."/>
            <person name="Ying K."/>
            <person name="Li Y."/>
            <person name="Lu T."/>
            <person name="Huang Y."/>
            <person name="Zhao Q."/>
            <person name="Feng Q."/>
            <person name="Zhang L."/>
            <person name="Zhu J."/>
            <person name="Weng Q."/>
            <person name="Mu J."/>
            <person name="Lu Y."/>
            <person name="Fan D."/>
            <person name="Liu Y."/>
            <person name="Guan J."/>
            <person name="Zhang Y."/>
            <person name="Yu S."/>
            <person name="Liu X."/>
            <person name="Zhang Y."/>
            <person name="Hong G."/>
            <person name="Han B."/>
            <person name="Choisne N."/>
            <person name="Demange N."/>
            <person name="Orjeda G."/>
            <person name="Samain S."/>
            <person name="Cattolico L."/>
            <person name="Pelletier E."/>
            <person name="Couloux A."/>
            <person name="Segurens B."/>
            <person name="Wincker P."/>
            <person name="D'Hont A."/>
            <person name="Scarpelli C."/>
            <person name="Weissenbach J."/>
            <person name="Salanoubat M."/>
            <person name="Quetier F."/>
            <person name="Yu Y."/>
            <person name="Kim H.R."/>
            <person name="Rambo T."/>
            <person name="Currie J."/>
            <person name="Collura K."/>
            <person name="Luo M."/>
            <person name="Yang T."/>
            <person name="Ammiraju J.S.S."/>
            <person name="Engler F."/>
            <person name="Soderlund C."/>
            <person name="Wing R.A."/>
            <person name="Palmer L.E."/>
            <person name="de la Bastide M."/>
            <person name="Spiegel L."/>
            <person name="Nascimento L."/>
            <person name="Zutavern T."/>
            <person name="O'Shaughnessy A."/>
            <person name="Dike S."/>
            <person name="Dedhia N."/>
            <person name="Preston R."/>
            <person name="Balija V."/>
            <person name="McCombie W.R."/>
            <person name="Chow T."/>
            <person name="Chen H."/>
            <person name="Chung M."/>
            <person name="Chen C."/>
            <person name="Shaw J."/>
            <person name="Wu H."/>
            <person name="Hsiao K."/>
            <person name="Chao Y."/>
            <person name="Chu M."/>
            <person name="Cheng C."/>
            <person name="Hour A."/>
            <person name="Lee P."/>
            <person name="Lin S."/>
            <person name="Lin Y."/>
            <person name="Liou J."/>
            <person name="Liu S."/>
            <person name="Hsing Y."/>
            <person name="Raghuvanshi S."/>
            <person name="Mohanty A."/>
            <person name="Bharti A.K."/>
            <person name="Gaur A."/>
            <person name="Gupta V."/>
            <person name="Kumar D."/>
            <person name="Ravi V."/>
            <person name="Vij S."/>
            <person name="Kapur A."/>
            <person name="Khurana P."/>
            <person name="Khurana P."/>
            <person name="Khurana J.P."/>
            <person name="Tyagi A.K."/>
            <person name="Gaikwad K."/>
            <person name="Singh A."/>
            <person name="Dalal V."/>
            <person name="Srivastava S."/>
            <person name="Dixit A."/>
            <person name="Pal A.K."/>
            <person name="Ghazi I.A."/>
            <person name="Yadav M."/>
            <person name="Pandit A."/>
            <person name="Bhargava A."/>
            <person name="Sureshbabu K."/>
            <person name="Batra K."/>
            <person name="Sharma T.R."/>
            <person name="Mohapatra T."/>
            <person name="Singh N.K."/>
            <person name="Messing J."/>
            <person name="Nelson A.B."/>
            <person name="Fuks G."/>
            <person name="Kavchok S."/>
            <person name="Keizer G."/>
            <person name="Linton E."/>
            <person name="Llaca V."/>
            <person name="Song R."/>
            <person name="Tanyolac B."/>
            <person name="Young S."/>
            <person name="Ho-Il K."/>
            <person name="Hahn J.H."/>
            <person name="Sangsakoo G."/>
            <person name="Vanavichit A."/>
            <person name="de Mattos Luiz.A.T."/>
            <person name="Zimmer P.D."/>
            <person name="Malone G."/>
            <person name="Dellagostin O."/>
            <person name="de Oliveira A.C."/>
            <person name="Bevan M."/>
            <person name="Bancroft I."/>
            <person name="Minx P."/>
            <person name="Cordum H."/>
            <person name="Wilson R."/>
            <person name="Cheng Z."/>
            <person name="Jin W."/>
            <person name="Jiang J."/>
            <person name="Leong S.A."/>
            <person name="Iwama H."/>
            <person name="Gojobori T."/>
            <person name="Itoh T."/>
            <person name="Niimura Y."/>
            <person name="Fujii Y."/>
            <person name="Habara T."/>
            <person name="Sakai H."/>
            <person name="Sato Y."/>
            <person name="Wilson G."/>
            <person name="Kumar K."/>
            <person name="McCouch S."/>
            <person name="Juretic N."/>
            <person name="Hoen D."/>
            <person name="Wright S."/>
            <person name="Bruskiewich R."/>
            <person name="Bureau T."/>
            <person name="Miyao A."/>
            <person name="Hirochika H."/>
            <person name="Nishikawa T."/>
            <person name="Kadowaki K."/>
            <person name="Sugiura M."/>
            <person name="Burr B."/>
            <person name="Sasaki T."/>
        </authorList>
    </citation>
    <scope>NUCLEOTIDE SEQUENCE [LARGE SCALE GENOMIC DNA]</scope>
    <source>
        <strain evidence="2">cv. Nipponbare</strain>
    </source>
</reference>
<gene>
    <name evidence="1" type="ordered locus">Os05g0341450</name>
    <name evidence="1" type="ORF">OSNPB_050341450</name>
</gene>
<dbReference type="InParanoid" id="A0A0P0WKZ7"/>
<dbReference type="EMBL" id="AP014961">
    <property type="protein sequence ID" value="BAS93471.1"/>
    <property type="molecule type" value="Genomic_DNA"/>
</dbReference>
<sequence>MVSHCFCFVPHQYNNSFYPSLSLDTSASPLFSTIHRNHCWTNTSS</sequence>